<proteinExistence type="predicted"/>
<gene>
    <name evidence="1" type="ORF">X975_22344</name>
</gene>
<organism evidence="1 2">
    <name type="scientific">Stegodyphus mimosarum</name>
    <name type="common">African social velvet spider</name>
    <dbReference type="NCBI Taxonomy" id="407821"/>
    <lineage>
        <taxon>Eukaryota</taxon>
        <taxon>Metazoa</taxon>
        <taxon>Ecdysozoa</taxon>
        <taxon>Arthropoda</taxon>
        <taxon>Chelicerata</taxon>
        <taxon>Arachnida</taxon>
        <taxon>Araneae</taxon>
        <taxon>Araneomorphae</taxon>
        <taxon>Entelegynae</taxon>
        <taxon>Eresoidea</taxon>
        <taxon>Eresidae</taxon>
        <taxon>Stegodyphus</taxon>
    </lineage>
</organism>
<protein>
    <submittedName>
        <fullName evidence="1">Uncharacterized protein</fullName>
    </submittedName>
</protein>
<evidence type="ECO:0000313" key="2">
    <source>
        <dbReference type="Proteomes" id="UP000054359"/>
    </source>
</evidence>
<dbReference type="AlphaFoldDB" id="A0A087T0B6"/>
<dbReference type="Proteomes" id="UP000054359">
    <property type="component" value="Unassembled WGS sequence"/>
</dbReference>
<dbReference type="EMBL" id="KK112786">
    <property type="protein sequence ID" value="KFM58555.1"/>
    <property type="molecule type" value="Genomic_DNA"/>
</dbReference>
<evidence type="ECO:0000313" key="1">
    <source>
        <dbReference type="EMBL" id="KFM58555.1"/>
    </source>
</evidence>
<accession>A0A087T0B6</accession>
<reference evidence="1 2" key="1">
    <citation type="submission" date="2013-11" db="EMBL/GenBank/DDBJ databases">
        <title>Genome sequencing of Stegodyphus mimosarum.</title>
        <authorList>
            <person name="Bechsgaard J."/>
        </authorList>
    </citation>
    <scope>NUCLEOTIDE SEQUENCE [LARGE SCALE GENOMIC DNA]</scope>
</reference>
<feature type="non-terminal residue" evidence="1">
    <location>
        <position position="56"/>
    </location>
</feature>
<sequence>MEGVFNKPLITGKKLRCFKNINPKVYQSISIKIKSWMMQCIISEWLIAFSETISKK</sequence>
<keyword evidence="2" id="KW-1185">Reference proteome</keyword>
<name>A0A087T0B6_STEMI</name>